<name>A0A7J7IMJ4_9RHOD</name>
<evidence type="ECO:0000256" key="5">
    <source>
        <dbReference type="ARBA" id="ARBA00022737"/>
    </source>
</evidence>
<feature type="transmembrane region" description="Helical" evidence="10">
    <location>
        <begin position="294"/>
        <end position="311"/>
    </location>
</feature>
<evidence type="ECO:0000313" key="12">
    <source>
        <dbReference type="Proteomes" id="UP000530660"/>
    </source>
</evidence>
<dbReference type="InterPro" id="IPR023395">
    <property type="entry name" value="MCP_dom_sf"/>
</dbReference>
<keyword evidence="3 9" id="KW-0813">Transport</keyword>
<dbReference type="SUPFAM" id="SSF103506">
    <property type="entry name" value="Mitochondrial carrier"/>
    <property type="match status" value="1"/>
</dbReference>
<dbReference type="OrthoDB" id="448427at2759"/>
<evidence type="ECO:0000256" key="4">
    <source>
        <dbReference type="ARBA" id="ARBA00022692"/>
    </source>
</evidence>
<sequence length="348" mass="38182">MTTPTTPSERKSLSRKPAGALVAASAATAATSGVDALSQLTFTEKLLAGSSARGVAQTLLHPIDVVRTRLQARGVRRDWSPRVFIKGVVPQVVLAVPAGGVQFVAYEWCKQKLTELLFPKSGPSDQRSKTSRHQAWRQVLVDLISGAGGAFAASFIRVPQEVLKQRIQADMYPHIGVALPSILQKEGFMGLYRGYWATISRDVPWNALSFLFFLQESRLFERIQKRAPNRQENLVLAAIGGAAAAFMLTPVDVVKTRLMTQGSDGTYRGILPTFRRIIQEEGPVTLMKGSVPRVMYLAPLAAITLTIYNAIGRKLLEARKQSVVSQAARGTKRYGYRLAHVSRTLQLP</sequence>
<evidence type="ECO:0000256" key="3">
    <source>
        <dbReference type="ARBA" id="ARBA00022448"/>
    </source>
</evidence>
<evidence type="ECO:0000256" key="2">
    <source>
        <dbReference type="ARBA" id="ARBA00006375"/>
    </source>
</evidence>
<evidence type="ECO:0008006" key="13">
    <source>
        <dbReference type="Google" id="ProtNLM"/>
    </source>
</evidence>
<dbReference type="PRINTS" id="PR00926">
    <property type="entry name" value="MITOCARRIER"/>
</dbReference>
<dbReference type="GO" id="GO:0055085">
    <property type="term" value="P:transmembrane transport"/>
    <property type="evidence" value="ECO:0007669"/>
    <property type="project" value="InterPro"/>
</dbReference>
<dbReference type="PANTHER" id="PTHR45667">
    <property type="entry name" value="S-ADENOSYLMETHIONINE MITOCHONDRIAL CARRIER PROTEIN"/>
    <property type="match status" value="1"/>
</dbReference>
<comment type="similarity">
    <text evidence="2 9">Belongs to the mitochondrial carrier (TC 2.A.29) family.</text>
</comment>
<keyword evidence="7 8" id="KW-0472">Membrane</keyword>
<protein>
    <recommendedName>
        <fullName evidence="13">Solute carrier 25</fullName>
    </recommendedName>
</protein>
<dbReference type="GO" id="GO:0016020">
    <property type="term" value="C:membrane"/>
    <property type="evidence" value="ECO:0007669"/>
    <property type="project" value="UniProtKB-SubCell"/>
</dbReference>
<proteinExistence type="inferred from homology"/>
<dbReference type="Proteomes" id="UP000530660">
    <property type="component" value="Unassembled WGS sequence"/>
</dbReference>
<reference evidence="11 12" key="1">
    <citation type="journal article" date="2020" name="J. Phycol.">
        <title>Comparative genome analysis reveals Cyanidiococcus gen. nov., a new extremophilic red algal genus sister to Cyanidioschyzon (Cyanidioschyzonaceae, Rhodophyta).</title>
        <authorList>
            <person name="Liu S.-L."/>
            <person name="Chiang Y.-R."/>
            <person name="Yoon H.S."/>
            <person name="Fu H.-Y."/>
        </authorList>
    </citation>
    <scope>NUCLEOTIDE SEQUENCE [LARGE SCALE GENOMIC DNA]</scope>
    <source>
        <strain evidence="11 12">THAL066</strain>
    </source>
</reference>
<dbReference type="PROSITE" id="PS50920">
    <property type="entry name" value="SOLCAR"/>
    <property type="match status" value="3"/>
</dbReference>
<evidence type="ECO:0000256" key="10">
    <source>
        <dbReference type="SAM" id="Phobius"/>
    </source>
</evidence>
<feature type="repeat" description="Solcar" evidence="8">
    <location>
        <begin position="137"/>
        <end position="219"/>
    </location>
</feature>
<keyword evidence="12" id="KW-1185">Reference proteome</keyword>
<feature type="transmembrane region" description="Helical" evidence="10">
    <location>
        <begin position="234"/>
        <end position="251"/>
    </location>
</feature>
<dbReference type="EMBL" id="VWRR01000005">
    <property type="protein sequence ID" value="KAF6003767.1"/>
    <property type="molecule type" value="Genomic_DNA"/>
</dbReference>
<accession>A0A7J7IMJ4</accession>
<evidence type="ECO:0000256" key="9">
    <source>
        <dbReference type="RuleBase" id="RU000488"/>
    </source>
</evidence>
<dbReference type="AlphaFoldDB" id="A0A7J7IMJ4"/>
<comment type="subcellular location">
    <subcellularLocation>
        <location evidence="1">Membrane</location>
        <topology evidence="1">Multi-pass membrane protein</topology>
    </subcellularLocation>
</comment>
<organism evidence="11 12">
    <name type="scientific">Cyanidiococcus yangmingshanensis</name>
    <dbReference type="NCBI Taxonomy" id="2690220"/>
    <lineage>
        <taxon>Eukaryota</taxon>
        <taxon>Rhodophyta</taxon>
        <taxon>Bangiophyceae</taxon>
        <taxon>Cyanidiales</taxon>
        <taxon>Cyanidiaceae</taxon>
        <taxon>Cyanidiococcus</taxon>
    </lineage>
</organism>
<dbReference type="InterPro" id="IPR018108">
    <property type="entry name" value="MCP_transmembrane"/>
</dbReference>
<keyword evidence="6 10" id="KW-1133">Transmembrane helix</keyword>
<evidence type="ECO:0000313" key="11">
    <source>
        <dbReference type="EMBL" id="KAF6003767.1"/>
    </source>
</evidence>
<keyword evidence="5" id="KW-0677">Repeat</keyword>
<gene>
    <name evidence="11" type="ORF">F1559_001032</name>
</gene>
<evidence type="ECO:0000256" key="6">
    <source>
        <dbReference type="ARBA" id="ARBA00022989"/>
    </source>
</evidence>
<evidence type="ECO:0000256" key="1">
    <source>
        <dbReference type="ARBA" id="ARBA00004141"/>
    </source>
</evidence>
<dbReference type="Pfam" id="PF00153">
    <property type="entry name" value="Mito_carr"/>
    <property type="match status" value="3"/>
</dbReference>
<evidence type="ECO:0000256" key="8">
    <source>
        <dbReference type="PROSITE-ProRule" id="PRU00282"/>
    </source>
</evidence>
<dbReference type="Gene3D" id="1.50.40.10">
    <property type="entry name" value="Mitochondrial carrier domain"/>
    <property type="match status" value="2"/>
</dbReference>
<feature type="repeat" description="Solcar" evidence="8">
    <location>
        <begin position="40"/>
        <end position="112"/>
    </location>
</feature>
<evidence type="ECO:0000256" key="7">
    <source>
        <dbReference type="ARBA" id="ARBA00023136"/>
    </source>
</evidence>
<comment type="caution">
    <text evidence="11">The sequence shown here is derived from an EMBL/GenBank/DDBJ whole genome shotgun (WGS) entry which is preliminary data.</text>
</comment>
<feature type="repeat" description="Solcar" evidence="8">
    <location>
        <begin position="232"/>
        <end position="314"/>
    </location>
</feature>
<keyword evidence="4 8" id="KW-0812">Transmembrane</keyword>
<dbReference type="InterPro" id="IPR002067">
    <property type="entry name" value="MCP"/>
</dbReference>